<evidence type="ECO:0000313" key="2">
    <source>
        <dbReference type="EMBL" id="KAJ7704006.1"/>
    </source>
</evidence>
<organism evidence="2 3">
    <name type="scientific">Mycena rosella</name>
    <name type="common">Pink bonnet</name>
    <name type="synonym">Agaricus rosellus</name>
    <dbReference type="NCBI Taxonomy" id="1033263"/>
    <lineage>
        <taxon>Eukaryota</taxon>
        <taxon>Fungi</taxon>
        <taxon>Dikarya</taxon>
        <taxon>Basidiomycota</taxon>
        <taxon>Agaricomycotina</taxon>
        <taxon>Agaricomycetes</taxon>
        <taxon>Agaricomycetidae</taxon>
        <taxon>Agaricales</taxon>
        <taxon>Marasmiineae</taxon>
        <taxon>Mycenaceae</taxon>
        <taxon>Mycena</taxon>
    </lineage>
</organism>
<feature type="compositionally biased region" description="Low complexity" evidence="1">
    <location>
        <begin position="188"/>
        <end position="214"/>
    </location>
</feature>
<feature type="region of interest" description="Disordered" evidence="1">
    <location>
        <begin position="337"/>
        <end position="366"/>
    </location>
</feature>
<name>A0AAD7GS39_MYCRO</name>
<dbReference type="Proteomes" id="UP001221757">
    <property type="component" value="Unassembled WGS sequence"/>
</dbReference>
<comment type="caution">
    <text evidence="2">The sequence shown here is derived from an EMBL/GenBank/DDBJ whole genome shotgun (WGS) entry which is preliminary data.</text>
</comment>
<proteinExistence type="predicted"/>
<protein>
    <submittedName>
        <fullName evidence="2">Uncharacterized protein</fullName>
    </submittedName>
</protein>
<accession>A0AAD7GS39</accession>
<feature type="compositionally biased region" description="Low complexity" evidence="1">
    <location>
        <begin position="564"/>
        <end position="573"/>
    </location>
</feature>
<keyword evidence="3" id="KW-1185">Reference proteome</keyword>
<gene>
    <name evidence="2" type="ORF">B0H17DRAFT_1127029</name>
</gene>
<evidence type="ECO:0000313" key="3">
    <source>
        <dbReference type="Proteomes" id="UP001221757"/>
    </source>
</evidence>
<sequence>MPLNANNESVAVDMKVGGRSRAKWAQGRGKEGRLSVVSRYLHLLTYRDSSPPALIIYTSFSTPRAPAKSTMLMNMFGNKCTICGNQLKPIKKKDSNEHYLRCHSPSAHAKEGGRTYWFHFAPEDTPTQSTQSASVNCAVDTCNLVRVNTKCTHAMCKKHCLQAPGQCVVHGKVTAGTQPQHISIAPQSHRVSQISSSSSVASSSQNPYPSSSRSLLDQPEYNPFTSFTDMHNRITEPLRALDAYQQGELARVAAIGRQFDHLPGLLSPSPELSLEEAIRRQEQLEAAELKEAIQKSLELENFYENSLPSYVSSQSPPPISASASGAHLRQLLASPDLPNHILPLNGPTQPTPTSIPTPSTSSSVPRVRMNAPSILSRSQAAPLQITRQLNNDWLSSTDSLPDTFHISNRGAAGRRPFKNPLAVRRFMLAFYGKASPDERSQTGQACRQSFITECPEWPSWQLSTARQTLISLGVDPGTTTLEQYRPEYKTWIEVPINFVYELTTDCVLLLRRQGVECLLEIDTIERFFPTPAPSHLCYGLGLERAAVWKAYKFLKSDVVEVSSGSESEGIEVSGPRKRVNKEEHNPRPRQRPRLSRIDTMCASTPSTDVSPLWTPQTSSTPATTPPPSATTPPLSEHQHSPSPPPRSAPRRWPAGEYTVDVIAGFVEMKSPELARLPVDIRFRKIFGADYKQQTYNDQVRRWNTASEAQQQVARAAGRTPEGLWSIFAKNVPLRR</sequence>
<dbReference type="EMBL" id="JARKIE010000011">
    <property type="protein sequence ID" value="KAJ7704006.1"/>
    <property type="molecule type" value="Genomic_DNA"/>
</dbReference>
<dbReference type="AlphaFoldDB" id="A0AAD7GS39"/>
<feature type="region of interest" description="Disordered" evidence="1">
    <location>
        <begin position="564"/>
        <end position="652"/>
    </location>
</feature>
<reference evidence="2" key="1">
    <citation type="submission" date="2023-03" db="EMBL/GenBank/DDBJ databases">
        <title>Massive genome expansion in bonnet fungi (Mycena s.s.) driven by repeated elements and novel gene families across ecological guilds.</title>
        <authorList>
            <consortium name="Lawrence Berkeley National Laboratory"/>
            <person name="Harder C.B."/>
            <person name="Miyauchi S."/>
            <person name="Viragh M."/>
            <person name="Kuo A."/>
            <person name="Thoen E."/>
            <person name="Andreopoulos B."/>
            <person name="Lu D."/>
            <person name="Skrede I."/>
            <person name="Drula E."/>
            <person name="Henrissat B."/>
            <person name="Morin E."/>
            <person name="Kohler A."/>
            <person name="Barry K."/>
            <person name="LaButti K."/>
            <person name="Morin E."/>
            <person name="Salamov A."/>
            <person name="Lipzen A."/>
            <person name="Mereny Z."/>
            <person name="Hegedus B."/>
            <person name="Baldrian P."/>
            <person name="Stursova M."/>
            <person name="Weitz H."/>
            <person name="Taylor A."/>
            <person name="Grigoriev I.V."/>
            <person name="Nagy L.G."/>
            <person name="Martin F."/>
            <person name="Kauserud H."/>
        </authorList>
    </citation>
    <scope>NUCLEOTIDE SEQUENCE</scope>
    <source>
        <strain evidence="2">CBHHK067</strain>
    </source>
</reference>
<evidence type="ECO:0000256" key="1">
    <source>
        <dbReference type="SAM" id="MobiDB-lite"/>
    </source>
</evidence>
<feature type="region of interest" description="Disordered" evidence="1">
    <location>
        <begin position="185"/>
        <end position="222"/>
    </location>
</feature>